<dbReference type="RefSeq" id="WP_307281161.1">
    <property type="nucleotide sequence ID" value="NZ_JAUSZT010000003.1"/>
</dbReference>
<dbReference type="EMBL" id="JAUSZT010000003">
    <property type="protein sequence ID" value="MDQ0997320.1"/>
    <property type="molecule type" value="Genomic_DNA"/>
</dbReference>
<evidence type="ECO:0000313" key="2">
    <source>
        <dbReference type="EMBL" id="MDQ0997320.1"/>
    </source>
</evidence>
<feature type="transmembrane region" description="Helical" evidence="1">
    <location>
        <begin position="61"/>
        <end position="79"/>
    </location>
</feature>
<sequence length="80" mass="8718">MTGSNKDNQQGKEAQRILQRVGDETVSSGLSFTDRTKGHFSAKDADASDPIEVLGTRIGRALGLLVVIAMFIWFLISFFG</sequence>
<comment type="caution">
    <text evidence="2">The sequence shown here is derived from an EMBL/GenBank/DDBJ whole genome shotgun (WGS) entry which is preliminary data.</text>
</comment>
<organism evidence="2 3">
    <name type="scientific">Phyllobacterium ifriqiyense</name>
    <dbReference type="NCBI Taxonomy" id="314238"/>
    <lineage>
        <taxon>Bacteria</taxon>
        <taxon>Pseudomonadati</taxon>
        <taxon>Pseudomonadota</taxon>
        <taxon>Alphaproteobacteria</taxon>
        <taxon>Hyphomicrobiales</taxon>
        <taxon>Phyllobacteriaceae</taxon>
        <taxon>Phyllobacterium</taxon>
    </lineage>
</organism>
<proteinExistence type="predicted"/>
<evidence type="ECO:0000256" key="1">
    <source>
        <dbReference type="SAM" id="Phobius"/>
    </source>
</evidence>
<gene>
    <name evidence="2" type="ORF">QFZ34_002502</name>
</gene>
<keyword evidence="1" id="KW-0812">Transmembrane</keyword>
<name>A0ABU0S9A8_9HYPH</name>
<accession>A0ABU0S9A8</accession>
<reference evidence="2 3" key="1">
    <citation type="submission" date="2023-07" db="EMBL/GenBank/DDBJ databases">
        <title>Comparative genomics of wheat-associated soil bacteria to identify genetic determinants of phenazine resistance.</title>
        <authorList>
            <person name="Mouncey N."/>
        </authorList>
    </citation>
    <scope>NUCLEOTIDE SEQUENCE [LARGE SCALE GENOMIC DNA]</scope>
    <source>
        <strain evidence="2 3">W4I11</strain>
    </source>
</reference>
<keyword evidence="1" id="KW-0472">Membrane</keyword>
<protein>
    <submittedName>
        <fullName evidence="2">Uncharacterized protein</fullName>
    </submittedName>
</protein>
<keyword evidence="1" id="KW-1133">Transmembrane helix</keyword>
<keyword evidence="3" id="KW-1185">Reference proteome</keyword>
<evidence type="ECO:0000313" key="3">
    <source>
        <dbReference type="Proteomes" id="UP001237780"/>
    </source>
</evidence>
<dbReference type="Proteomes" id="UP001237780">
    <property type="component" value="Unassembled WGS sequence"/>
</dbReference>